<organism evidence="5 7">
    <name type="scientific">Streptomyces fulvorobeus</name>
    <dbReference type="NCBI Taxonomy" id="284028"/>
    <lineage>
        <taxon>Bacteria</taxon>
        <taxon>Bacillati</taxon>
        <taxon>Actinomycetota</taxon>
        <taxon>Actinomycetes</taxon>
        <taxon>Kitasatosporales</taxon>
        <taxon>Streptomycetaceae</taxon>
        <taxon>Streptomyces</taxon>
    </lineage>
</organism>
<comment type="caution">
    <text evidence="5">The sequence shown here is derived from an EMBL/GenBank/DDBJ whole genome shotgun (WGS) entry which is preliminary data.</text>
</comment>
<sequence length="694" mass="74342">MAAQTTVSTSDIARIADVGRATVTNWRRRHSDFPAPTGGTESRPTFTLEDVEGWLAEHGRLPQFTEQQQLWRELLREAEGSGLTEAMARAALFLAFLEREGHTSRETRYLHYAEGPDLEHESLGDGMLDEIGRALQDMPEPLALLRSASLMRELAAAATRQTPDEVLSDMLDRYASESRRRGPGTPAAVAHFMATLAKAASPDGALSAVLDPACGTGDLLEAARIQGATQLDGQDRELHLAQLAASRLSLRLGGKGYCSVDAEDALARSRHTGGEFDAVLCNPPYNERDWGADELAYDSRWEYGLPSRSESELAWVQHSLSRVRPGGVVVMLLPPSVASRSSGRRIRAALVRHGALRAVLALPAGAAPPAHIGLHLWVLRRPGGGNGAEASHVLFMNCKSLPDMNSRGGRPSVTYRELLAAPEKCLAMPGVYRAVPITDLLDDTVDLTPAPRLAGERGMPQVDDLRRTLSGRRDSLGSVLSQASALAPSDDWGVSRTGGPWTMAPLADLIRTGALTLLKPKAKGGSGDSDGDDPVLTAADVNEGRSPSGRGPAGDEDAVRIKVGDVIIPGTLLSADRTAARVADDTDAGALLGRNLHLLRPDEARLDPWFLVGFLADPANMQRASQGTSIVRVDARRLQVPLLPLEEQQTYGAAFRRLHTFTTALRRAALQGEETAGKLRAALTTGALRPPPPA</sequence>
<dbReference type="GO" id="GO:0008170">
    <property type="term" value="F:N-methyltransferase activity"/>
    <property type="evidence" value="ECO:0007669"/>
    <property type="project" value="InterPro"/>
</dbReference>
<evidence type="ECO:0000256" key="1">
    <source>
        <dbReference type="ARBA" id="ARBA00022747"/>
    </source>
</evidence>
<gene>
    <name evidence="6" type="ORF">HEB29_003725</name>
    <name evidence="5" type="ORF">Sfulv_39370</name>
</gene>
<protein>
    <submittedName>
        <fullName evidence="5">Type II restriction endonuclease subunit M</fullName>
    </submittedName>
</protein>
<accession>A0A7J0CBP4</accession>
<dbReference type="PANTHER" id="PTHR42998">
    <property type="entry name" value="TYPE I RESTRICTION ENZYME HINDVIIP M PROTEIN-RELATED"/>
    <property type="match status" value="1"/>
</dbReference>
<dbReference type="Gene3D" id="3.40.50.150">
    <property type="entry name" value="Vaccinia Virus protein VP39"/>
    <property type="match status" value="1"/>
</dbReference>
<evidence type="ECO:0000313" key="7">
    <source>
        <dbReference type="Proteomes" id="UP000498980"/>
    </source>
</evidence>
<dbReference type="SUPFAM" id="SSF53335">
    <property type="entry name" value="S-adenosyl-L-methionine-dependent methyltransferases"/>
    <property type="match status" value="1"/>
</dbReference>
<dbReference type="GO" id="GO:0032259">
    <property type="term" value="P:methylation"/>
    <property type="evidence" value="ECO:0007669"/>
    <property type="project" value="InterPro"/>
</dbReference>
<dbReference type="Pfam" id="PF02384">
    <property type="entry name" value="N6_Mtase"/>
    <property type="match status" value="1"/>
</dbReference>
<keyword evidence="7" id="KW-1185">Reference proteome</keyword>
<name>A0A7J0CBP4_9ACTN</name>
<dbReference type="EMBL" id="BLWC01000001">
    <property type="protein sequence ID" value="GFM99126.1"/>
    <property type="molecule type" value="Genomic_DNA"/>
</dbReference>
<dbReference type="InterPro" id="IPR052916">
    <property type="entry name" value="Type-I_RE_MTase_Subunit"/>
</dbReference>
<dbReference type="GO" id="GO:0003677">
    <property type="term" value="F:DNA binding"/>
    <property type="evidence" value="ECO:0007669"/>
    <property type="project" value="UniProtKB-KW"/>
</dbReference>
<dbReference type="CDD" id="cd02440">
    <property type="entry name" value="AdoMet_MTases"/>
    <property type="match status" value="1"/>
</dbReference>
<evidence type="ECO:0000313" key="6">
    <source>
        <dbReference type="EMBL" id="NYE42714.1"/>
    </source>
</evidence>
<dbReference type="SUPFAM" id="SSF116734">
    <property type="entry name" value="DNA methylase specificity domain"/>
    <property type="match status" value="1"/>
</dbReference>
<evidence type="ECO:0000256" key="3">
    <source>
        <dbReference type="SAM" id="MobiDB-lite"/>
    </source>
</evidence>
<dbReference type="InterPro" id="IPR044946">
    <property type="entry name" value="Restrct_endonuc_typeI_TRD_sf"/>
</dbReference>
<evidence type="ECO:0000259" key="4">
    <source>
        <dbReference type="Pfam" id="PF02384"/>
    </source>
</evidence>
<reference evidence="6 8" key="2">
    <citation type="submission" date="2020-07" db="EMBL/GenBank/DDBJ databases">
        <title>Sequencing the genomes of 1000 actinobacteria strains.</title>
        <authorList>
            <person name="Klenk H.-P."/>
        </authorList>
    </citation>
    <scope>NUCLEOTIDE SEQUENCE [LARGE SCALE GENOMIC DNA]</scope>
    <source>
        <strain evidence="6 8">DSM 41455</strain>
    </source>
</reference>
<keyword evidence="5" id="KW-0378">Hydrolase</keyword>
<dbReference type="Proteomes" id="UP000498980">
    <property type="component" value="Unassembled WGS sequence"/>
</dbReference>
<keyword evidence="1" id="KW-0680">Restriction system</keyword>
<reference evidence="5 7" key="1">
    <citation type="submission" date="2020-05" db="EMBL/GenBank/DDBJ databases">
        <title>Whole genome shotgun sequence of Streptomyces fulvorobeus NBRC 15897.</title>
        <authorList>
            <person name="Komaki H."/>
            <person name="Tamura T."/>
        </authorList>
    </citation>
    <scope>NUCLEOTIDE SEQUENCE [LARGE SCALE GENOMIC DNA]</scope>
    <source>
        <strain evidence="5 7">NBRC 15897</strain>
    </source>
</reference>
<dbReference type="PANTHER" id="PTHR42998:SF1">
    <property type="entry name" value="TYPE I RESTRICTION ENZYME HINDI METHYLASE SUBUNIT"/>
    <property type="match status" value="1"/>
</dbReference>
<dbReference type="InterPro" id="IPR002052">
    <property type="entry name" value="DNA_methylase_N6_adenine_CS"/>
</dbReference>
<proteinExistence type="predicted"/>
<dbReference type="AlphaFoldDB" id="A0A7J0CBP4"/>
<keyword evidence="5" id="KW-0255">Endonuclease</keyword>
<keyword evidence="2" id="KW-0238">DNA-binding</keyword>
<evidence type="ECO:0000313" key="8">
    <source>
        <dbReference type="Proteomes" id="UP000530403"/>
    </source>
</evidence>
<dbReference type="GO" id="GO:0004519">
    <property type="term" value="F:endonuclease activity"/>
    <property type="evidence" value="ECO:0007669"/>
    <property type="project" value="UniProtKB-KW"/>
</dbReference>
<dbReference type="InterPro" id="IPR029063">
    <property type="entry name" value="SAM-dependent_MTases_sf"/>
</dbReference>
<feature type="region of interest" description="Disordered" evidence="3">
    <location>
        <begin position="521"/>
        <end position="556"/>
    </location>
</feature>
<dbReference type="Gene3D" id="3.90.220.20">
    <property type="entry name" value="DNA methylase specificity domains"/>
    <property type="match status" value="1"/>
</dbReference>
<dbReference type="GO" id="GO:0009307">
    <property type="term" value="P:DNA restriction-modification system"/>
    <property type="evidence" value="ECO:0007669"/>
    <property type="project" value="UniProtKB-KW"/>
</dbReference>
<evidence type="ECO:0000256" key="2">
    <source>
        <dbReference type="ARBA" id="ARBA00023125"/>
    </source>
</evidence>
<keyword evidence="5" id="KW-0540">Nuclease</keyword>
<evidence type="ECO:0000313" key="5">
    <source>
        <dbReference type="EMBL" id="GFM99126.1"/>
    </source>
</evidence>
<feature type="domain" description="DNA methylase adenine-specific" evidence="4">
    <location>
        <begin position="170"/>
        <end position="403"/>
    </location>
</feature>
<dbReference type="PRINTS" id="PR00507">
    <property type="entry name" value="N12N6MTFRASE"/>
</dbReference>
<dbReference type="EMBL" id="JACCCF010000001">
    <property type="protein sequence ID" value="NYE42714.1"/>
    <property type="molecule type" value="Genomic_DNA"/>
</dbReference>
<dbReference type="InterPro" id="IPR003356">
    <property type="entry name" value="DNA_methylase_A-5"/>
</dbReference>
<dbReference type="PROSITE" id="PS00092">
    <property type="entry name" value="N6_MTASE"/>
    <property type="match status" value="1"/>
</dbReference>
<dbReference type="Proteomes" id="UP000530403">
    <property type="component" value="Unassembled WGS sequence"/>
</dbReference>
<dbReference type="RefSeq" id="WP_173315581.1">
    <property type="nucleotide sequence ID" value="NZ_BAAAUE010000009.1"/>
</dbReference>